<dbReference type="RefSeq" id="WP_254249474.1">
    <property type="nucleotide sequence ID" value="NZ_CP073809.1"/>
</dbReference>
<proteinExistence type="predicted"/>
<reference evidence="1" key="1">
    <citation type="submission" date="2021-04" db="EMBL/GenBank/DDBJ databases">
        <title>Complete Genome Sequences of Macrococcus spp. from dog and cattle.</title>
        <authorList>
            <person name="Schwendener S."/>
            <person name="Perreten V."/>
        </authorList>
    </citation>
    <scope>NUCLEOTIDE SEQUENCE</scope>
    <source>
        <strain evidence="1">Epi0143-OL</strain>
    </source>
</reference>
<name>A0A9Q9F2H1_9STAP</name>
<evidence type="ECO:0000313" key="2">
    <source>
        <dbReference type="Proteomes" id="UP001057381"/>
    </source>
</evidence>
<accession>A0A9Q9F2H1</accession>
<evidence type="ECO:0000313" key="1">
    <source>
        <dbReference type="EMBL" id="UTH12824.1"/>
    </source>
</evidence>
<dbReference type="Proteomes" id="UP001057381">
    <property type="component" value="Chromosome"/>
</dbReference>
<dbReference type="AlphaFoldDB" id="A0A9Q9F2H1"/>
<organism evidence="1 2">
    <name type="scientific">Macrococcus equipercicus</name>
    <dbReference type="NCBI Taxonomy" id="69967"/>
    <lineage>
        <taxon>Bacteria</taxon>
        <taxon>Bacillati</taxon>
        <taxon>Bacillota</taxon>
        <taxon>Bacilli</taxon>
        <taxon>Bacillales</taxon>
        <taxon>Staphylococcaceae</taxon>
        <taxon>Macrococcus</taxon>
    </lineage>
</organism>
<protein>
    <submittedName>
        <fullName evidence="1">Uncharacterized protein</fullName>
    </submittedName>
</protein>
<dbReference type="KEGG" id="mequ:KFV11_05925"/>
<sequence length="58" mass="6989">MAEILVHTYTRQLTEKQMETQVSSAFLIGIWQRFISETADSHVENFRFVRYIDKMTYK</sequence>
<gene>
    <name evidence="1" type="ORF">KFV11_05925</name>
</gene>
<dbReference type="EMBL" id="CP073809">
    <property type="protein sequence ID" value="UTH12824.1"/>
    <property type="molecule type" value="Genomic_DNA"/>
</dbReference>